<accession>A0AAJ7T6P8</accession>
<keyword evidence="6 10" id="KW-0645">Protease</keyword>
<dbReference type="GO" id="GO:0016579">
    <property type="term" value="P:protein deubiquitination"/>
    <property type="evidence" value="ECO:0007669"/>
    <property type="project" value="TreeGrafter"/>
</dbReference>
<keyword evidence="9 10" id="KW-0788">Thiol protease</keyword>
<gene>
    <name evidence="15" type="primary">UCHL3</name>
</gene>
<dbReference type="SUPFAM" id="SSF54001">
    <property type="entry name" value="Cysteine proteinases"/>
    <property type="match status" value="1"/>
</dbReference>
<dbReference type="Proteomes" id="UP001318040">
    <property type="component" value="Chromosome 18"/>
</dbReference>
<dbReference type="GO" id="GO:0005737">
    <property type="term" value="C:cytoplasm"/>
    <property type="evidence" value="ECO:0007669"/>
    <property type="project" value="UniProtKB-SubCell"/>
</dbReference>
<evidence type="ECO:0000313" key="15">
    <source>
        <dbReference type="RefSeq" id="XP_032812262.1"/>
    </source>
</evidence>
<evidence type="ECO:0000256" key="9">
    <source>
        <dbReference type="ARBA" id="ARBA00022807"/>
    </source>
</evidence>
<evidence type="ECO:0000256" key="1">
    <source>
        <dbReference type="ARBA" id="ARBA00000707"/>
    </source>
</evidence>
<keyword evidence="14" id="KW-1185">Reference proteome</keyword>
<feature type="active site" description="Proton donor" evidence="10">
    <location>
        <position position="172"/>
    </location>
</feature>
<dbReference type="InterPro" id="IPR001578">
    <property type="entry name" value="Peptidase_C12_UCH"/>
</dbReference>
<feature type="active site" description="Nucleophile" evidence="10">
    <location>
        <position position="98"/>
    </location>
</feature>
<evidence type="ECO:0000256" key="12">
    <source>
        <dbReference type="SAM" id="MobiDB-lite"/>
    </source>
</evidence>
<dbReference type="EC" id="3.4.19.12" evidence="11"/>
<evidence type="ECO:0000313" key="14">
    <source>
        <dbReference type="Proteomes" id="UP001318040"/>
    </source>
</evidence>
<dbReference type="AlphaFoldDB" id="A0AAJ7T6P8"/>
<evidence type="ECO:0000259" key="13">
    <source>
        <dbReference type="PROSITE" id="PS52048"/>
    </source>
</evidence>
<evidence type="ECO:0000256" key="7">
    <source>
        <dbReference type="ARBA" id="ARBA00022786"/>
    </source>
</evidence>
<keyword evidence="4" id="KW-0963">Cytoplasm</keyword>
<keyword evidence="5" id="KW-0597">Phosphoprotein</keyword>
<dbReference type="PROSITE" id="PS52048">
    <property type="entry name" value="UCH_DOMAIN"/>
    <property type="match status" value="1"/>
</dbReference>
<dbReference type="FunFam" id="3.40.532.10:FF:000005">
    <property type="entry name" value="Ubiquitin carboxyl-terminal hydrolase"/>
    <property type="match status" value="1"/>
</dbReference>
<dbReference type="Gene3D" id="3.40.532.10">
    <property type="entry name" value="Peptidase C12, ubiquitin carboxyl-terminal hydrolase"/>
    <property type="match status" value="1"/>
</dbReference>
<feature type="site" description="Important for enzyme activity" evidence="10">
    <location>
        <position position="187"/>
    </location>
</feature>
<dbReference type="GO" id="GO:0006511">
    <property type="term" value="P:ubiquitin-dependent protein catabolic process"/>
    <property type="evidence" value="ECO:0007669"/>
    <property type="project" value="UniProtKB-UniRule"/>
</dbReference>
<dbReference type="InterPro" id="IPR036959">
    <property type="entry name" value="Peptidase_C12_UCH_sf"/>
</dbReference>
<sequence length="234" mass="25861">MAEDAAPRWLPLEANPDVMNQFVQQLGMKTSWQFVDVLGLDAELLAMVPSPTCAVLLLFPISDKYEAHRREEEERLRAAGHDAPSSAYFMRQTIGNACGTIGLIHALANNQHRLGFVEGSPLKKFLSDTAAMSPSERAERLEQDQSIRASHESSAHEGQTEAPSVDEKVDLHFIALVNVDNSVYELDGRKPFPINHGKTSSQTFLEDAASVCRRFMARDPDEVRFTVIALSAAP</sequence>
<dbReference type="RefSeq" id="XP_032812262.1">
    <property type="nucleotide sequence ID" value="XM_032956371.1"/>
</dbReference>
<evidence type="ECO:0000256" key="6">
    <source>
        <dbReference type="ARBA" id="ARBA00022670"/>
    </source>
</evidence>
<evidence type="ECO:0000256" key="11">
    <source>
        <dbReference type="RuleBase" id="RU361215"/>
    </source>
</evidence>
<evidence type="ECO:0000256" key="10">
    <source>
        <dbReference type="PROSITE-ProRule" id="PRU01393"/>
    </source>
</evidence>
<evidence type="ECO:0000256" key="5">
    <source>
        <dbReference type="ARBA" id="ARBA00022553"/>
    </source>
</evidence>
<dbReference type="InterPro" id="IPR057254">
    <property type="entry name" value="UCH_AS"/>
</dbReference>
<comment type="similarity">
    <text evidence="3 10 11">Belongs to the peptidase C12 family.</text>
</comment>
<feature type="region of interest" description="Disordered" evidence="12">
    <location>
        <begin position="133"/>
        <end position="164"/>
    </location>
</feature>
<keyword evidence="8 10" id="KW-0378">Hydrolase</keyword>
<dbReference type="CTD" id="7347"/>
<dbReference type="PANTHER" id="PTHR10589">
    <property type="entry name" value="UBIQUITIN CARBOXYL-TERMINAL HYDROLASE"/>
    <property type="match status" value="1"/>
</dbReference>
<feature type="site" description="Transition state stabilizer" evidence="10">
    <location>
        <position position="92"/>
    </location>
</feature>
<protein>
    <recommendedName>
        <fullName evidence="11">Ubiquitin carboxyl-terminal hydrolase</fullName>
        <ecNumber evidence="11">3.4.19.12</ecNumber>
    </recommendedName>
</protein>
<proteinExistence type="inferred from homology"/>
<dbReference type="Pfam" id="PF01088">
    <property type="entry name" value="Peptidase_C12"/>
    <property type="match status" value="1"/>
</dbReference>
<dbReference type="PANTHER" id="PTHR10589:SF17">
    <property type="entry name" value="UBIQUITIN CARBOXYL-TERMINAL HYDROLASE"/>
    <property type="match status" value="1"/>
</dbReference>
<dbReference type="CDD" id="cd09616">
    <property type="entry name" value="Peptidase_C12_UCH_L1_L3"/>
    <property type="match status" value="1"/>
</dbReference>
<comment type="subcellular location">
    <subcellularLocation>
        <location evidence="2">Cytoplasm</location>
    </subcellularLocation>
</comment>
<evidence type="ECO:0000256" key="4">
    <source>
        <dbReference type="ARBA" id="ARBA00022490"/>
    </source>
</evidence>
<feature type="compositionally biased region" description="Basic and acidic residues" evidence="12">
    <location>
        <begin position="136"/>
        <end position="164"/>
    </location>
</feature>
<comment type="catalytic activity">
    <reaction evidence="1 10 11">
        <text>Thiol-dependent hydrolysis of ester, thioester, amide, peptide and isopeptide bonds formed by the C-terminal Gly of ubiquitin (a 76-residue protein attached to proteins as an intracellular targeting signal).</text>
        <dbReference type="EC" id="3.4.19.12"/>
    </reaction>
</comment>
<evidence type="ECO:0000256" key="8">
    <source>
        <dbReference type="ARBA" id="ARBA00022801"/>
    </source>
</evidence>
<dbReference type="InterPro" id="IPR038765">
    <property type="entry name" value="Papain-like_cys_pep_sf"/>
</dbReference>
<evidence type="ECO:0000256" key="2">
    <source>
        <dbReference type="ARBA" id="ARBA00004496"/>
    </source>
</evidence>
<dbReference type="KEGG" id="pmrn:116943506"/>
<dbReference type="PROSITE" id="PS00140">
    <property type="entry name" value="UCH_1"/>
    <property type="match status" value="1"/>
</dbReference>
<dbReference type="PRINTS" id="PR00707">
    <property type="entry name" value="UBCTHYDRLASE"/>
</dbReference>
<feature type="domain" description="UCH catalytic" evidence="13">
    <location>
        <begin position="8"/>
        <end position="232"/>
    </location>
</feature>
<dbReference type="GO" id="GO:0004843">
    <property type="term" value="F:cysteine-type deubiquitinase activity"/>
    <property type="evidence" value="ECO:0007669"/>
    <property type="project" value="UniProtKB-UniRule"/>
</dbReference>
<name>A0AAJ7T6P8_PETMA</name>
<evidence type="ECO:0000256" key="3">
    <source>
        <dbReference type="ARBA" id="ARBA00009326"/>
    </source>
</evidence>
<keyword evidence="7 10" id="KW-0833">Ubl conjugation pathway</keyword>
<reference evidence="15" key="1">
    <citation type="submission" date="2025-08" db="UniProtKB">
        <authorList>
            <consortium name="RefSeq"/>
        </authorList>
    </citation>
    <scope>IDENTIFICATION</scope>
    <source>
        <tissue evidence="15">Sperm</tissue>
    </source>
</reference>
<organism evidence="14 15">
    <name type="scientific">Petromyzon marinus</name>
    <name type="common">Sea lamprey</name>
    <dbReference type="NCBI Taxonomy" id="7757"/>
    <lineage>
        <taxon>Eukaryota</taxon>
        <taxon>Metazoa</taxon>
        <taxon>Chordata</taxon>
        <taxon>Craniata</taxon>
        <taxon>Vertebrata</taxon>
        <taxon>Cyclostomata</taxon>
        <taxon>Hyperoartia</taxon>
        <taxon>Petromyzontiformes</taxon>
        <taxon>Petromyzontidae</taxon>
        <taxon>Petromyzon</taxon>
    </lineage>
</organism>